<evidence type="ECO:0000313" key="3">
    <source>
        <dbReference type="EMBL" id="MDX5986182.1"/>
    </source>
</evidence>
<dbReference type="InterPro" id="IPR011042">
    <property type="entry name" value="6-blade_b-propeller_TolB-like"/>
</dbReference>
<dbReference type="Proteomes" id="UP001279660">
    <property type="component" value="Unassembled WGS sequence"/>
</dbReference>
<name>A0ABU4PSK1_9SPHN</name>
<protein>
    <submittedName>
        <fullName evidence="3">SMP-30/gluconolactonase/LRE family protein</fullName>
        <ecNumber evidence="3">3.1.1.99</ecNumber>
    </submittedName>
</protein>
<evidence type="ECO:0000259" key="2">
    <source>
        <dbReference type="Pfam" id="PF08450"/>
    </source>
</evidence>
<evidence type="ECO:0000313" key="4">
    <source>
        <dbReference type="Proteomes" id="UP001279660"/>
    </source>
</evidence>
<dbReference type="Gene3D" id="2.120.10.30">
    <property type="entry name" value="TolB, C-terminal domain"/>
    <property type="match status" value="1"/>
</dbReference>
<comment type="caution">
    <text evidence="3">The sequence shown here is derived from an EMBL/GenBank/DDBJ whole genome shotgun (WGS) entry which is preliminary data.</text>
</comment>
<dbReference type="SUPFAM" id="SSF63829">
    <property type="entry name" value="Calcium-dependent phosphotriesterase"/>
    <property type="match status" value="1"/>
</dbReference>
<dbReference type="InterPro" id="IPR005511">
    <property type="entry name" value="SMP-30"/>
</dbReference>
<gene>
    <name evidence="3" type="ORF">SIL82_18135</name>
</gene>
<proteinExistence type="inferred from homology"/>
<dbReference type="GO" id="GO:0016787">
    <property type="term" value="F:hydrolase activity"/>
    <property type="evidence" value="ECO:0007669"/>
    <property type="project" value="UniProtKB-KW"/>
</dbReference>
<sequence>MASAPVTIAPLGATLGEGPMWDVATQTLWCVDIKRHLVFRFDPATAALSSWTAPGEVGWVLPRVGGGMVVGVQSGLYGFDPAGGSFTPLIDPEPHMPGNRLNDATTDAAGRIWFGSMDNGEQAESGRLYRHDHRGCADAGLAPVAITNGPAISPDGTTLYHTDTLGRTVWRVPIRDDGTLGDPTPFVEIAAGEGHPDGSTTDAEGGVWVALFGGWGVRHYDPAGTLIETVRFPVANITKIAFGGADLRTAYATTARKGLSAAELAAQPEAGNLFAFDPGVAGMATHSAKI</sequence>
<dbReference type="EMBL" id="JAWXXV010000001">
    <property type="protein sequence ID" value="MDX5986182.1"/>
    <property type="molecule type" value="Genomic_DNA"/>
</dbReference>
<reference evidence="3 4" key="1">
    <citation type="submission" date="2023-11" db="EMBL/GenBank/DDBJ databases">
        <title>MicrobeMod: A computational toolkit for identifying prokaryotic methylation and restriction-modification with nanopore sequencing.</title>
        <authorList>
            <person name="Crits-Christoph A."/>
            <person name="Kang S.C."/>
            <person name="Lee H."/>
            <person name="Ostrov N."/>
        </authorList>
    </citation>
    <scope>NUCLEOTIDE SEQUENCE [LARGE SCALE GENOMIC DNA]</scope>
    <source>
        <strain evidence="3 4">ATCC 14820</strain>
    </source>
</reference>
<dbReference type="PRINTS" id="PR01790">
    <property type="entry name" value="SMP30FAMILY"/>
</dbReference>
<dbReference type="RefSeq" id="WP_010406615.1">
    <property type="nucleotide sequence ID" value="NZ_JAWXXV010000001.1"/>
</dbReference>
<dbReference type="PANTHER" id="PTHR10907">
    <property type="entry name" value="REGUCALCIN"/>
    <property type="match status" value="1"/>
</dbReference>
<organism evidence="3 4">
    <name type="scientific">Sphingomonas echinoides</name>
    <dbReference type="NCBI Taxonomy" id="59803"/>
    <lineage>
        <taxon>Bacteria</taxon>
        <taxon>Pseudomonadati</taxon>
        <taxon>Pseudomonadota</taxon>
        <taxon>Alphaproteobacteria</taxon>
        <taxon>Sphingomonadales</taxon>
        <taxon>Sphingomonadaceae</taxon>
        <taxon>Sphingomonas</taxon>
    </lineage>
</organism>
<dbReference type="PANTHER" id="PTHR10907:SF47">
    <property type="entry name" value="REGUCALCIN"/>
    <property type="match status" value="1"/>
</dbReference>
<evidence type="ECO:0000256" key="1">
    <source>
        <dbReference type="ARBA" id="ARBA00008853"/>
    </source>
</evidence>
<comment type="similarity">
    <text evidence="1">Belongs to the SMP-30/CGR1 family.</text>
</comment>
<dbReference type="InterPro" id="IPR013658">
    <property type="entry name" value="SGL"/>
</dbReference>
<feature type="domain" description="SMP-30/Gluconolactonase/LRE-like region" evidence="2">
    <location>
        <begin position="15"/>
        <end position="256"/>
    </location>
</feature>
<keyword evidence="4" id="KW-1185">Reference proteome</keyword>
<dbReference type="EC" id="3.1.1.99" evidence="3"/>
<dbReference type="Pfam" id="PF08450">
    <property type="entry name" value="SGL"/>
    <property type="match status" value="1"/>
</dbReference>
<accession>A0ABU4PSK1</accession>
<keyword evidence="3" id="KW-0378">Hydrolase</keyword>